<dbReference type="Proteomes" id="UP000801864">
    <property type="component" value="Unassembled WGS sequence"/>
</dbReference>
<evidence type="ECO:0000313" key="2">
    <source>
        <dbReference type="EMBL" id="KAF3057558.1"/>
    </source>
</evidence>
<dbReference type="GO" id="GO:0009277">
    <property type="term" value="C:fungal-type cell wall"/>
    <property type="evidence" value="ECO:0007669"/>
    <property type="project" value="TreeGrafter"/>
</dbReference>
<dbReference type="InterPro" id="IPR024655">
    <property type="entry name" value="Asl1_glyco_hydro_catalytic"/>
</dbReference>
<organism evidence="2 3">
    <name type="scientific">Trichoderma lentiforme</name>
    <dbReference type="NCBI Taxonomy" id="1567552"/>
    <lineage>
        <taxon>Eukaryota</taxon>
        <taxon>Fungi</taxon>
        <taxon>Dikarya</taxon>
        <taxon>Ascomycota</taxon>
        <taxon>Pezizomycotina</taxon>
        <taxon>Sordariomycetes</taxon>
        <taxon>Hypocreomycetidae</taxon>
        <taxon>Hypocreales</taxon>
        <taxon>Hypocreaceae</taxon>
        <taxon>Trichoderma</taxon>
    </lineage>
</organism>
<keyword evidence="3" id="KW-1185">Reference proteome</keyword>
<feature type="domain" description="Asl1-like glycosyl hydrolase catalytic" evidence="1">
    <location>
        <begin position="77"/>
        <end position="288"/>
    </location>
</feature>
<sequence length="298" mass="33114">IDGRCNTREFTTALKFVAHPISLLSQSHIHSVNMAFSSKKLILASSLFTLALADPWPKRGLAANDDIPISQFGGSYNGHGSQVNWQYNWDSTTSQKQSWAEFVPMLWGTQSYHTTQWFDNAWYWINNGGSGHLLAFNEPELGSQANLSPGDAANAWRQYMEPFYGHAQLGAPAVSNDGYNWISQFLQACSDCHIDFIPIHWYNDWTLEADFENWVNSICSLGGGRQVWITEFQAGGNADQEATFLQSAIPFLDNNPCVYRYSYFGTADNGKDLLQNGGPSLSSLGIQYAFSPYGSGSV</sequence>
<dbReference type="Pfam" id="PF11790">
    <property type="entry name" value="Glyco_hydro_cc"/>
    <property type="match status" value="1"/>
</dbReference>
<dbReference type="PANTHER" id="PTHR34154:SF10">
    <property type="entry name" value="ASL1-LIKE GLYCOSYL HYDROLASE CATALYTIC DOMAIN-CONTAINING PROTEIN"/>
    <property type="match status" value="1"/>
</dbReference>
<dbReference type="AlphaFoldDB" id="A0A9P4X441"/>
<evidence type="ECO:0000259" key="1">
    <source>
        <dbReference type="Pfam" id="PF11790"/>
    </source>
</evidence>
<gene>
    <name evidence="2" type="ORF">CFAM422_012357</name>
</gene>
<dbReference type="InterPro" id="IPR017853">
    <property type="entry name" value="GH"/>
</dbReference>
<dbReference type="GO" id="GO:0071966">
    <property type="term" value="P:fungal-type cell wall polysaccharide metabolic process"/>
    <property type="evidence" value="ECO:0007669"/>
    <property type="project" value="TreeGrafter"/>
</dbReference>
<reference evidence="2 3" key="1">
    <citation type="submission" date="2018-06" db="EMBL/GenBank/DDBJ databases">
        <title>Genome analysis of cellulolytic fungus Trichoderma lentiforme CFAM-422.</title>
        <authorList>
            <person name="Steindorff A.S."/>
            <person name="Formighieri E.F."/>
            <person name="Midorikawa G.E.O."/>
            <person name="Tamietti M.S."/>
            <person name="Ramos E.Z."/>
            <person name="Silva A.S."/>
            <person name="Bon E.P.S."/>
            <person name="Mendes T.D."/>
            <person name="Damaso M.C.T."/>
            <person name="Favaro L.C.L."/>
        </authorList>
    </citation>
    <scope>NUCLEOTIDE SEQUENCE [LARGE SCALE GENOMIC DNA]</scope>
    <source>
        <strain evidence="2 3">CFAM-422</strain>
    </source>
</reference>
<dbReference type="Gene3D" id="3.20.20.80">
    <property type="entry name" value="Glycosidases"/>
    <property type="match status" value="1"/>
</dbReference>
<evidence type="ECO:0000313" key="3">
    <source>
        <dbReference type="Proteomes" id="UP000801864"/>
    </source>
</evidence>
<protein>
    <submittedName>
        <fullName evidence="2">Alkali-sensitive linkage protein 1</fullName>
    </submittedName>
</protein>
<dbReference type="PANTHER" id="PTHR34154">
    <property type="entry name" value="ALKALI-SENSITIVE LINKAGE PROTEIN 1"/>
    <property type="match status" value="1"/>
</dbReference>
<dbReference type="InterPro" id="IPR053183">
    <property type="entry name" value="ASL1"/>
</dbReference>
<name>A0A9P4X441_9HYPO</name>
<feature type="non-terminal residue" evidence="2">
    <location>
        <position position="298"/>
    </location>
</feature>
<dbReference type="SUPFAM" id="SSF51445">
    <property type="entry name" value="(Trans)glycosidases"/>
    <property type="match status" value="1"/>
</dbReference>
<dbReference type="EMBL" id="QLNT01000029">
    <property type="protein sequence ID" value="KAF3057558.1"/>
    <property type="molecule type" value="Genomic_DNA"/>
</dbReference>
<comment type="caution">
    <text evidence="2">The sequence shown here is derived from an EMBL/GenBank/DDBJ whole genome shotgun (WGS) entry which is preliminary data.</text>
</comment>
<accession>A0A9P4X441</accession>
<proteinExistence type="predicted"/>